<dbReference type="InterPro" id="IPR002347">
    <property type="entry name" value="SDR_fam"/>
</dbReference>
<dbReference type="AlphaFoldDB" id="A0ABD1EZX0"/>
<proteinExistence type="inferred from homology"/>
<accession>A0ABD1EZX0</accession>
<dbReference type="PANTHER" id="PTHR43115:SF4">
    <property type="entry name" value="DEHYDROGENASE_REDUCTASE SDR FAMILY MEMBER 11"/>
    <property type="match status" value="1"/>
</dbReference>
<evidence type="ECO:0008006" key="6">
    <source>
        <dbReference type="Google" id="ProtNLM"/>
    </source>
</evidence>
<dbReference type="PANTHER" id="PTHR43115">
    <property type="entry name" value="DEHYDROGENASE/REDUCTASE SDR FAMILY MEMBER 11"/>
    <property type="match status" value="1"/>
</dbReference>
<protein>
    <recommendedName>
        <fullName evidence="6">Farnesol dehydrogenase</fullName>
    </recommendedName>
</protein>
<comment type="similarity">
    <text evidence="1 3">Belongs to the short-chain dehydrogenases/reductases (SDR) family.</text>
</comment>
<name>A0ABD1EZX0_HYPHA</name>
<evidence type="ECO:0000313" key="4">
    <source>
        <dbReference type="EMBL" id="KAL1506597.1"/>
    </source>
</evidence>
<evidence type="ECO:0000313" key="5">
    <source>
        <dbReference type="Proteomes" id="UP001566132"/>
    </source>
</evidence>
<evidence type="ECO:0000256" key="3">
    <source>
        <dbReference type="RuleBase" id="RU000363"/>
    </source>
</evidence>
<dbReference type="Gene3D" id="3.40.50.720">
    <property type="entry name" value="NAD(P)-binding Rossmann-like Domain"/>
    <property type="match status" value="1"/>
</dbReference>
<keyword evidence="5" id="KW-1185">Reference proteome</keyword>
<evidence type="ECO:0000256" key="1">
    <source>
        <dbReference type="ARBA" id="ARBA00006484"/>
    </source>
</evidence>
<reference evidence="4 5" key="1">
    <citation type="submission" date="2024-05" db="EMBL/GenBank/DDBJ databases">
        <title>Genetic variation in Jamaican populations of the coffee berry borer (Hypothenemus hampei).</title>
        <authorList>
            <person name="Errbii M."/>
            <person name="Myrie A."/>
        </authorList>
    </citation>
    <scope>NUCLEOTIDE SEQUENCE [LARGE SCALE GENOMIC DNA]</scope>
    <source>
        <strain evidence="4">JA-Hopewell-2020-01-JO</strain>
        <tissue evidence="4">Whole body</tissue>
    </source>
</reference>
<keyword evidence="2" id="KW-0560">Oxidoreductase</keyword>
<sequence>MILNLERFIGKVAIVTGASVGIGHAIVTELVKHGVIVAGLARRVELIEQHAKVLEDEPGKLYPFKCDMTLEEEIVSTFNTILSELGDIYILVNNAGLCLSTDLINGDTQKWKTCLDTNILGLCIATREAAKNMIAKEIRGHIIHINSIVGHEQLPIPNLNVYTATKHAVTGLTGTLINDLARENIPIKDTSISPG</sequence>
<dbReference type="PRINTS" id="PR00081">
    <property type="entry name" value="GDHRDH"/>
</dbReference>
<dbReference type="InterPro" id="IPR036291">
    <property type="entry name" value="NAD(P)-bd_dom_sf"/>
</dbReference>
<gene>
    <name evidence="4" type="ORF">ABEB36_005928</name>
</gene>
<dbReference type="Proteomes" id="UP001566132">
    <property type="component" value="Unassembled WGS sequence"/>
</dbReference>
<dbReference type="Pfam" id="PF00106">
    <property type="entry name" value="adh_short"/>
    <property type="match status" value="1"/>
</dbReference>
<comment type="caution">
    <text evidence="4">The sequence shown here is derived from an EMBL/GenBank/DDBJ whole genome shotgun (WGS) entry which is preliminary data.</text>
</comment>
<dbReference type="SUPFAM" id="SSF51735">
    <property type="entry name" value="NAD(P)-binding Rossmann-fold domains"/>
    <property type="match status" value="1"/>
</dbReference>
<dbReference type="PRINTS" id="PR00080">
    <property type="entry name" value="SDRFAMILY"/>
</dbReference>
<evidence type="ECO:0000256" key="2">
    <source>
        <dbReference type="ARBA" id="ARBA00023002"/>
    </source>
</evidence>
<dbReference type="EMBL" id="JBDJPC010000004">
    <property type="protein sequence ID" value="KAL1506597.1"/>
    <property type="molecule type" value="Genomic_DNA"/>
</dbReference>
<dbReference type="GO" id="GO:0016491">
    <property type="term" value="F:oxidoreductase activity"/>
    <property type="evidence" value="ECO:0007669"/>
    <property type="project" value="UniProtKB-KW"/>
</dbReference>
<organism evidence="4 5">
    <name type="scientific">Hypothenemus hampei</name>
    <name type="common">Coffee berry borer</name>
    <dbReference type="NCBI Taxonomy" id="57062"/>
    <lineage>
        <taxon>Eukaryota</taxon>
        <taxon>Metazoa</taxon>
        <taxon>Ecdysozoa</taxon>
        <taxon>Arthropoda</taxon>
        <taxon>Hexapoda</taxon>
        <taxon>Insecta</taxon>
        <taxon>Pterygota</taxon>
        <taxon>Neoptera</taxon>
        <taxon>Endopterygota</taxon>
        <taxon>Coleoptera</taxon>
        <taxon>Polyphaga</taxon>
        <taxon>Cucujiformia</taxon>
        <taxon>Curculionidae</taxon>
        <taxon>Scolytinae</taxon>
        <taxon>Hypothenemus</taxon>
    </lineage>
</organism>